<dbReference type="Proteomes" id="UP001596113">
    <property type="component" value="Unassembled WGS sequence"/>
</dbReference>
<dbReference type="PROSITE" id="PS00138">
    <property type="entry name" value="SUBTILASE_SER"/>
    <property type="match status" value="1"/>
</dbReference>
<name>A0ABW0HS17_9BACL</name>
<dbReference type="InterPro" id="IPR036852">
    <property type="entry name" value="Peptidase_S8/S53_dom_sf"/>
</dbReference>
<comment type="similarity">
    <text evidence="1 6">Belongs to the peptidase S8 family.</text>
</comment>
<evidence type="ECO:0000313" key="10">
    <source>
        <dbReference type="Proteomes" id="UP001596113"/>
    </source>
</evidence>
<keyword evidence="4 6" id="KW-0378">Hydrolase</keyword>
<feature type="region of interest" description="Disordered" evidence="7">
    <location>
        <begin position="1"/>
        <end position="21"/>
    </location>
</feature>
<dbReference type="PANTHER" id="PTHR43806:SF11">
    <property type="entry name" value="CEREVISIN-RELATED"/>
    <property type="match status" value="1"/>
</dbReference>
<keyword evidence="3" id="KW-0479">Metal-binding</keyword>
<dbReference type="Pfam" id="PF00082">
    <property type="entry name" value="Peptidase_S8"/>
    <property type="match status" value="1"/>
</dbReference>
<dbReference type="Gene3D" id="3.40.50.200">
    <property type="entry name" value="Peptidase S8/S53 domain"/>
    <property type="match status" value="1"/>
</dbReference>
<dbReference type="PROSITE" id="PS51892">
    <property type="entry name" value="SUBTILASE"/>
    <property type="match status" value="1"/>
</dbReference>
<sequence length="372" mass="39452">MNALARSIGRSVKPRPSARTERRNIVFHRDADYRRCLKQLAAAGVKPIKKVDAFRLVCCHADKSSDWKALNAHPRVAFIERDRKAKAHDIVIPARIPWNVRRVKAPPIWTASRFGAGVKIGILDTGIARSPDLRIAGGVNTIGGKSFADDNGHGTHVAGITAATGRQRIYGVAPKGSLYAVKVLDASGSGFISDIVEGIEWCMARGIRIMNMSFGMAGDSDILKAAIVKARKRGAVMVASAGNSGTEFKRIDSPARYPQTIAVAATTRANRPAFFSSRGKGIDIAAPGVNILSTWPGGTYRRESGTSMSAPHVTGAAALLRAICPTLSATAVARRLRRSALPIPGGKNAVGNGLLQAASAATGLPKKLRRSP</sequence>
<dbReference type="InterPro" id="IPR050131">
    <property type="entry name" value="Peptidase_S8_subtilisin-like"/>
</dbReference>
<dbReference type="InterPro" id="IPR023828">
    <property type="entry name" value="Peptidase_S8_Ser-AS"/>
</dbReference>
<dbReference type="InterPro" id="IPR015500">
    <property type="entry name" value="Peptidase_S8_subtilisin-rel"/>
</dbReference>
<keyword evidence="5 6" id="KW-0720">Serine protease</keyword>
<evidence type="ECO:0000256" key="5">
    <source>
        <dbReference type="ARBA" id="ARBA00022825"/>
    </source>
</evidence>
<evidence type="ECO:0000256" key="4">
    <source>
        <dbReference type="ARBA" id="ARBA00022801"/>
    </source>
</evidence>
<gene>
    <name evidence="9" type="ORF">ACFPOF_14180</name>
</gene>
<dbReference type="EMBL" id="JBHSMI010000025">
    <property type="protein sequence ID" value="MFC5403889.1"/>
    <property type="molecule type" value="Genomic_DNA"/>
</dbReference>
<feature type="active site" description="Charge relay system" evidence="6">
    <location>
        <position position="153"/>
    </location>
</feature>
<evidence type="ECO:0000256" key="6">
    <source>
        <dbReference type="PROSITE-ProRule" id="PRU01240"/>
    </source>
</evidence>
<comment type="caution">
    <text evidence="9">The sequence shown here is derived from an EMBL/GenBank/DDBJ whole genome shotgun (WGS) entry which is preliminary data.</text>
</comment>
<evidence type="ECO:0000313" key="9">
    <source>
        <dbReference type="EMBL" id="MFC5403889.1"/>
    </source>
</evidence>
<dbReference type="PRINTS" id="PR00723">
    <property type="entry name" value="SUBTILISIN"/>
</dbReference>
<reference evidence="10" key="1">
    <citation type="journal article" date="2019" name="Int. J. Syst. Evol. Microbiol.">
        <title>The Global Catalogue of Microorganisms (GCM) 10K type strain sequencing project: providing services to taxonomists for standard genome sequencing and annotation.</title>
        <authorList>
            <consortium name="The Broad Institute Genomics Platform"/>
            <consortium name="The Broad Institute Genome Sequencing Center for Infectious Disease"/>
            <person name="Wu L."/>
            <person name="Ma J."/>
        </authorList>
    </citation>
    <scope>NUCLEOTIDE SEQUENCE [LARGE SCALE GENOMIC DNA]</scope>
    <source>
        <strain evidence="10">CGMCC 1.18575</strain>
    </source>
</reference>
<organism evidence="9 10">
    <name type="scientific">Cohnella soli</name>
    <dbReference type="NCBI Taxonomy" id="425005"/>
    <lineage>
        <taxon>Bacteria</taxon>
        <taxon>Bacillati</taxon>
        <taxon>Bacillota</taxon>
        <taxon>Bacilli</taxon>
        <taxon>Bacillales</taxon>
        <taxon>Paenibacillaceae</taxon>
        <taxon>Cohnella</taxon>
    </lineage>
</organism>
<accession>A0ABW0HS17</accession>
<feature type="active site" description="Charge relay system" evidence="6">
    <location>
        <position position="124"/>
    </location>
</feature>
<dbReference type="InterPro" id="IPR034202">
    <property type="entry name" value="Subtilisin_Carlsberg-like"/>
</dbReference>
<protein>
    <submittedName>
        <fullName evidence="9">S8 family peptidase</fullName>
    </submittedName>
</protein>
<evidence type="ECO:0000256" key="2">
    <source>
        <dbReference type="ARBA" id="ARBA00022670"/>
    </source>
</evidence>
<evidence type="ECO:0000256" key="7">
    <source>
        <dbReference type="SAM" id="MobiDB-lite"/>
    </source>
</evidence>
<dbReference type="RefSeq" id="WP_378133667.1">
    <property type="nucleotide sequence ID" value="NZ_JBHSMI010000025.1"/>
</dbReference>
<evidence type="ECO:0000256" key="3">
    <source>
        <dbReference type="ARBA" id="ARBA00022723"/>
    </source>
</evidence>
<keyword evidence="2 6" id="KW-0645">Protease</keyword>
<feature type="active site" description="Charge relay system" evidence="6">
    <location>
        <position position="307"/>
    </location>
</feature>
<proteinExistence type="inferred from homology"/>
<dbReference type="PANTHER" id="PTHR43806">
    <property type="entry name" value="PEPTIDASE S8"/>
    <property type="match status" value="1"/>
</dbReference>
<dbReference type="InterPro" id="IPR000209">
    <property type="entry name" value="Peptidase_S8/S53_dom"/>
</dbReference>
<keyword evidence="10" id="KW-1185">Reference proteome</keyword>
<dbReference type="SUPFAM" id="SSF52743">
    <property type="entry name" value="Subtilisin-like"/>
    <property type="match status" value="1"/>
</dbReference>
<feature type="domain" description="Peptidase S8/S53" evidence="8">
    <location>
        <begin position="115"/>
        <end position="353"/>
    </location>
</feature>
<dbReference type="CDD" id="cd07477">
    <property type="entry name" value="Peptidases_S8_Subtilisin_subset"/>
    <property type="match status" value="1"/>
</dbReference>
<evidence type="ECO:0000256" key="1">
    <source>
        <dbReference type="ARBA" id="ARBA00011073"/>
    </source>
</evidence>
<evidence type="ECO:0000259" key="8">
    <source>
        <dbReference type="Pfam" id="PF00082"/>
    </source>
</evidence>